<accession>C4R688</accession>
<name>C4R688_KOMPG</name>
<dbReference type="FunCoup" id="C4R688">
    <property type="interactions" value="47"/>
</dbReference>
<feature type="domain" description="Metallo-beta-lactamase" evidence="1">
    <location>
        <begin position="145"/>
        <end position="340"/>
    </location>
</feature>
<dbReference type="GO" id="GO:0008270">
    <property type="term" value="F:zinc ion binding"/>
    <property type="evidence" value="ECO:0007669"/>
    <property type="project" value="InterPro"/>
</dbReference>
<dbReference type="HOGENOM" id="CLU_020884_2_1_1"/>
<dbReference type="GO" id="GO:0070290">
    <property type="term" value="F:N-acylphosphatidylethanolamine-specific phospholipase D activity"/>
    <property type="evidence" value="ECO:0007669"/>
    <property type="project" value="InterPro"/>
</dbReference>
<dbReference type="EMBL" id="FN392321">
    <property type="protein sequence ID" value="CAY71074.1"/>
    <property type="molecule type" value="Genomic_DNA"/>
</dbReference>
<dbReference type="InterPro" id="IPR036866">
    <property type="entry name" value="RibonucZ/Hydroxyglut_hydro"/>
</dbReference>
<gene>
    <name evidence="2" type="ordered locus">PAS_chr3_1013</name>
</gene>
<dbReference type="GO" id="GO:0005743">
    <property type="term" value="C:mitochondrial inner membrane"/>
    <property type="evidence" value="ECO:0007669"/>
    <property type="project" value="EnsemblFungi"/>
</dbReference>
<dbReference type="PANTHER" id="PTHR15032">
    <property type="entry name" value="N-ACYL-PHOSPHATIDYLETHANOLAMINE-HYDROLYZING PHOSPHOLIPASE D"/>
    <property type="match status" value="1"/>
</dbReference>
<dbReference type="GO" id="GO:0070291">
    <property type="term" value="P:N-acylethanolamine metabolic process"/>
    <property type="evidence" value="ECO:0007669"/>
    <property type="project" value="EnsemblFungi"/>
</dbReference>
<dbReference type="PIRSF" id="PIRSF038896">
    <property type="entry name" value="NAPE-PLD"/>
    <property type="match status" value="1"/>
</dbReference>
<reference evidence="2 3" key="1">
    <citation type="journal article" date="2009" name="Nat. Biotechnol.">
        <title>Genome sequence of the recombinant protein production host Pichia pastoris.</title>
        <authorList>
            <person name="De Schutter K."/>
            <person name="Lin Y.C."/>
            <person name="Tiels P."/>
            <person name="Van Hecke A."/>
            <person name="Glinka S."/>
            <person name="Weber-Lehmann J."/>
            <person name="Rouze P."/>
            <person name="Van de Peer Y."/>
            <person name="Callewaert N."/>
        </authorList>
    </citation>
    <scope>NUCLEOTIDE SEQUENCE [LARGE SCALE GENOMIC DNA]</scope>
    <source>
        <strain evidence="3">GS115 / ATCC 20864</strain>
    </source>
</reference>
<dbReference type="Proteomes" id="UP000000314">
    <property type="component" value="Chromosome 3"/>
</dbReference>
<dbReference type="GO" id="GO:0070292">
    <property type="term" value="P:N-acylphosphatidylethanolamine metabolic process"/>
    <property type="evidence" value="ECO:0007669"/>
    <property type="project" value="EnsemblFungi"/>
</dbReference>
<dbReference type="Pfam" id="PF12706">
    <property type="entry name" value="Lactamase_B_2"/>
    <property type="match status" value="1"/>
</dbReference>
<evidence type="ECO:0000313" key="3">
    <source>
        <dbReference type="Proteomes" id="UP000000314"/>
    </source>
</evidence>
<dbReference type="InParanoid" id="C4R688"/>
<dbReference type="OrthoDB" id="332863at2759"/>
<evidence type="ECO:0000313" key="2">
    <source>
        <dbReference type="EMBL" id="CAY71074.1"/>
    </source>
</evidence>
<dbReference type="InterPro" id="IPR001279">
    <property type="entry name" value="Metallo-B-lactamas"/>
</dbReference>
<dbReference type="AlphaFoldDB" id="C4R688"/>
<dbReference type="PANTHER" id="PTHR15032:SF4">
    <property type="entry name" value="N-ACYL-PHOSPHATIDYLETHANOLAMINE-HYDROLYZING PHOSPHOLIPASE D"/>
    <property type="match status" value="1"/>
</dbReference>
<dbReference type="SUPFAM" id="SSF56281">
    <property type="entry name" value="Metallo-hydrolase/oxidoreductase"/>
    <property type="match status" value="1"/>
</dbReference>
<dbReference type="STRING" id="644223.C4R688"/>
<organism evidence="2 3">
    <name type="scientific">Komagataella phaffii (strain GS115 / ATCC 20864)</name>
    <name type="common">Yeast</name>
    <name type="synonym">Pichia pastoris</name>
    <dbReference type="NCBI Taxonomy" id="644223"/>
    <lineage>
        <taxon>Eukaryota</taxon>
        <taxon>Fungi</taxon>
        <taxon>Dikarya</taxon>
        <taxon>Ascomycota</taxon>
        <taxon>Saccharomycotina</taxon>
        <taxon>Pichiomycetes</taxon>
        <taxon>Pichiales</taxon>
        <taxon>Pichiaceae</taxon>
        <taxon>Komagataella</taxon>
    </lineage>
</organism>
<proteinExistence type="predicted"/>
<keyword evidence="3" id="KW-1185">Reference proteome</keyword>
<dbReference type="eggNOG" id="KOG3798">
    <property type="taxonomic scope" value="Eukaryota"/>
</dbReference>
<dbReference type="GeneID" id="8199757"/>
<evidence type="ECO:0000259" key="1">
    <source>
        <dbReference type="Pfam" id="PF12706"/>
    </source>
</evidence>
<dbReference type="OMA" id="CTPAMHW"/>
<dbReference type="RefSeq" id="XP_002493253.1">
    <property type="nucleotide sequence ID" value="XM_002493208.1"/>
</dbReference>
<dbReference type="Gene3D" id="3.60.15.10">
    <property type="entry name" value="Ribonuclease Z/Hydroxyacylglutathione hydrolase-like"/>
    <property type="match status" value="1"/>
</dbReference>
<protein>
    <recommendedName>
        <fullName evidence="1">Metallo-beta-lactamase domain-containing protein</fullName>
    </recommendedName>
</protein>
<sequence length="402" mass="46044">MIPLKAKIGLAIVATYSTFTIYISLRTKYEIYKREIGIKDLQNKYSSLTVGGRFENPFSEYRGQTLFEFAFCRILELFEGRTRGGLPNSEPELRKLIPLVRPDMDLLRNNSNGHENESGINLKDQLTFTWLGQSCSYVQMGKVGFLTDPLFENFLVNKTLGPKRITPSPVTFEELPRTDYVLVSHNHPDHLEESSIPKIGNNSTWIVPLGLRKYLAKKGIHRVVEMDWWETYQVDNALTVVCLPAMHWSGRKILDTNHSLWCSFLVLHSNNPVFYHAGDTGYTSELFKVIQAKYGPVKLCMLPIGQYCPTWHQKPRHIDPNEAYQIMQDLKASKMFGVHWGTFVLSSEPFLEPKEKLHALAQKLDRDNDIMTPVCGKTYILDMSASENKNEARDYQDSTILG</sequence>
<dbReference type="KEGG" id="ppa:PAS_chr3_1013"/>
<dbReference type="InterPro" id="IPR024884">
    <property type="entry name" value="NAPE-PLD"/>
</dbReference>